<evidence type="ECO:0000256" key="1">
    <source>
        <dbReference type="ARBA" id="ARBA00008129"/>
    </source>
</evidence>
<evidence type="ECO:0000313" key="3">
    <source>
        <dbReference type="EMBL" id="AAR97494.1"/>
    </source>
</evidence>
<sequence>MLTYKGVFKAATVQAEPVWMDADATITKAIRIIEEAADNGAKFVAFPEVFIPGYPWWIWLGTAMWGAKFVVPFHENCLELGDKRMQRIQAAAKQNGIALVMGYGERDGGSRYMSQVFIDDSGKIVANRRKLKPTHEERTIFGEGNGSDFITHDFPFARVGGFNCWEHLQPLSKYMMYSLQEQVHVASWPAMCTYQPDVPQLGAGANEAVTRSYAIEGACYVLGATLVIGKAAHDAFCDTEEHHKLLGMGGGWARIFGPDGEYLAESLAHDAEGILYADIDLSKILLAKANTDTVGHYARPDVLSLLVNTHNPGPVRYLDEEGRQVSTSIRRHEKLEGQSLDLEVTPATPATLDIASLVQQAKPSTVKSESNASTKQPDLAV</sequence>
<dbReference type="GO" id="GO:0018762">
    <property type="term" value="F:aliphatic nitrilase activity"/>
    <property type="evidence" value="ECO:0007669"/>
    <property type="project" value="UniProtKB-EC"/>
</dbReference>
<protein>
    <submittedName>
        <fullName evidence="3">Nitrilase</fullName>
        <ecNumber evidence="3">3.5.5.7</ecNumber>
    </submittedName>
</protein>
<dbReference type="GO" id="GO:0018822">
    <property type="term" value="F:nitrile hydratase activity"/>
    <property type="evidence" value="ECO:0007669"/>
    <property type="project" value="TreeGrafter"/>
</dbReference>
<dbReference type="AlphaFoldDB" id="Q6RWF5"/>
<dbReference type="EMBL" id="AY487547">
    <property type="protein sequence ID" value="AAR97494.1"/>
    <property type="molecule type" value="Genomic_DNA"/>
</dbReference>
<dbReference type="PROSITE" id="PS50263">
    <property type="entry name" value="CN_HYDROLASE"/>
    <property type="match status" value="1"/>
</dbReference>
<accession>Q6RWF5</accession>
<name>Q6RWF5_9ZZZZ</name>
<dbReference type="PANTHER" id="PTHR46044">
    <property type="entry name" value="NITRILASE"/>
    <property type="match status" value="1"/>
</dbReference>
<dbReference type="SUPFAM" id="SSF56317">
    <property type="entry name" value="Carbon-nitrogen hydrolase"/>
    <property type="match status" value="1"/>
</dbReference>
<dbReference type="InterPro" id="IPR044149">
    <property type="entry name" value="Nitrilases_CHs"/>
</dbReference>
<keyword evidence="3" id="KW-0378">Hydrolase</keyword>
<dbReference type="EC" id="3.5.5.7" evidence="3"/>
<dbReference type="SMR" id="Q6RWF5"/>
<dbReference type="Pfam" id="PF00795">
    <property type="entry name" value="CN_hydrolase"/>
    <property type="match status" value="1"/>
</dbReference>
<dbReference type="InterPro" id="IPR003010">
    <property type="entry name" value="C-N_Hydrolase"/>
</dbReference>
<dbReference type="CDD" id="cd07564">
    <property type="entry name" value="nitrilases_CHs"/>
    <property type="match status" value="1"/>
</dbReference>
<comment type="similarity">
    <text evidence="1">Belongs to the carbon-nitrogen hydrolase superfamily. Nitrilase family.</text>
</comment>
<reference evidence="3" key="1">
    <citation type="journal article" date="2004" name="Appl. Environ. Microbiol.">
        <title>Exploring nitrilase sequence space for enantioselective catalysis.</title>
        <authorList>
            <person name="Robertson D.E."/>
            <person name="Chaplin J.A."/>
            <person name="DeSantis G."/>
            <person name="Podar M."/>
            <person name="Madden M."/>
            <person name="Chi E."/>
            <person name="Richardson T."/>
            <person name="Milan A."/>
            <person name="Miller M."/>
            <person name="Weiner D.P."/>
            <person name="Wong K."/>
            <person name="McQuaid J."/>
            <person name="Farwell B."/>
            <person name="Preston L.A."/>
            <person name="Tan X."/>
            <person name="Snead M.A."/>
            <person name="Keller M."/>
            <person name="Mathur E."/>
            <person name="Kretz P.L."/>
            <person name="Burk M.J."/>
            <person name="Short J.M."/>
        </authorList>
    </citation>
    <scope>NUCLEOTIDE SEQUENCE</scope>
</reference>
<dbReference type="InterPro" id="IPR036526">
    <property type="entry name" value="C-N_Hydrolase_sf"/>
</dbReference>
<dbReference type="PANTHER" id="PTHR46044:SF1">
    <property type="entry name" value="CN HYDROLASE DOMAIN-CONTAINING PROTEIN"/>
    <property type="match status" value="1"/>
</dbReference>
<dbReference type="GO" id="GO:0051410">
    <property type="term" value="P:detoxification of nitrogen compound"/>
    <property type="evidence" value="ECO:0007669"/>
    <property type="project" value="TreeGrafter"/>
</dbReference>
<evidence type="ECO:0000259" key="2">
    <source>
        <dbReference type="PROSITE" id="PS50263"/>
    </source>
</evidence>
<dbReference type="InterPro" id="IPR000132">
    <property type="entry name" value="Nitrilase/CN_hydratase_CS"/>
</dbReference>
<gene>
    <name evidence="3" type="ORF">BD5354</name>
</gene>
<dbReference type="PROSITE" id="PS00920">
    <property type="entry name" value="NITRIL_CHT_1"/>
    <property type="match status" value="1"/>
</dbReference>
<dbReference type="PROSITE" id="PS00921">
    <property type="entry name" value="NITRIL_CHT_2"/>
    <property type="match status" value="1"/>
</dbReference>
<proteinExistence type="inferred from homology"/>
<organism evidence="3">
    <name type="scientific">uncultured organism</name>
    <dbReference type="NCBI Taxonomy" id="155900"/>
    <lineage>
        <taxon>unclassified sequences</taxon>
        <taxon>environmental samples</taxon>
    </lineage>
</organism>
<feature type="domain" description="CN hydrolase" evidence="2">
    <location>
        <begin position="8"/>
        <end position="281"/>
    </location>
</feature>
<dbReference type="Gene3D" id="3.60.110.10">
    <property type="entry name" value="Carbon-nitrogen hydrolase"/>
    <property type="match status" value="1"/>
</dbReference>